<feature type="compositionally biased region" description="Basic and acidic residues" evidence="1">
    <location>
        <begin position="248"/>
        <end position="272"/>
    </location>
</feature>
<dbReference type="EMBL" id="AY357582">
    <property type="protein sequence ID" value="AAQ63330.1"/>
    <property type="molecule type" value="Genomic_DNA"/>
</dbReference>
<gene>
    <name evidence="2" type="ORF">Nazgul29</name>
</gene>
<feature type="region of interest" description="Disordered" evidence="1">
    <location>
        <begin position="346"/>
        <end position="388"/>
    </location>
</feature>
<dbReference type="GO" id="GO:0007059">
    <property type="term" value="P:chromosome segregation"/>
    <property type="evidence" value="ECO:0007669"/>
    <property type="project" value="TreeGrafter"/>
</dbReference>
<dbReference type="RefSeq" id="NP_918963.1">
    <property type="nucleotide sequence ID" value="NC_005091.2"/>
</dbReference>
<evidence type="ECO:0000313" key="2">
    <source>
        <dbReference type="EMBL" id="AAQ63330.1"/>
    </source>
</evidence>
<dbReference type="PANTHER" id="PTHR33375">
    <property type="entry name" value="CHROMOSOME-PARTITIONING PROTEIN PARB-RELATED"/>
    <property type="match status" value="1"/>
</dbReference>
<sequence>MAKIQIPGELKLDAPEGSVRAALKEAGATDGERIRMVPPDSIHIVPGLNPRFWGSPKSKAHIEDIAKSMIARAASGLPAFMPERALVCFARKIDGVDRLVLKAGQHRLAAVAVANKKQPGTVAEVPVFVDENPMTDAQLALYYITENRSEKLGPYEMAVSVARAAEAGATKKEIMAELNISDRYLYDLGLLYNADPRVIELLAEGKVSGTTVIEEIKEYGQEKAAKRLLKGIETAAAAGKTKVTRRHLPAEDAPAKEKKTRADTSKTDGGEQRAADVPVFNATLSVLEVVNGFHEQFGESDDRHTKIMFEIIKQCGGDELVQYAADTGKYEATGLVRLGLVELPEEPAAAEEDPAIKAQAEKTKSTRSRKSKKTEEPVESPVGTAEGL</sequence>
<dbReference type="GeneID" id="2559607"/>
<reference evidence="2" key="1">
    <citation type="submission" date="2006-02" db="EMBL/GenBank/DDBJ databases">
        <title>Complete nucleotide sequence of BcepNazgul, a novel soil phage of Burkholderia cepacia genomovar VII.</title>
        <authorList>
            <person name="Summer E.J."/>
            <person name="Peek M.L."/>
            <person name="Haliburton J.R."/>
            <person name="Hall E."/>
            <person name="Heusinkveld K."/>
            <person name="Simser J."/>
            <person name="No E.G."/>
            <person name="Gonzalez C.F."/>
            <person name="Young R.F."/>
        </authorList>
    </citation>
    <scope>NUCLEOTIDE SEQUENCE [LARGE SCALE GENOMIC DNA]</scope>
</reference>
<organism evidence="2 3">
    <name type="scientific">Burkholderia phage BcepNazgul</name>
    <dbReference type="NCBI Taxonomy" id="242861"/>
    <lineage>
        <taxon>Viruses</taxon>
        <taxon>Duplodnaviria</taxon>
        <taxon>Heunggongvirae</taxon>
        <taxon>Uroviricota</taxon>
        <taxon>Caudoviricetes</taxon>
        <taxon>Casjensviridae</taxon>
        <taxon>Nazgulvirus</taxon>
        <taxon>Nazgulvirus bcepnazgul</taxon>
        <taxon>Burkholderia virus BcepNazgul</taxon>
    </lineage>
</organism>
<evidence type="ECO:0000313" key="3">
    <source>
        <dbReference type="Proteomes" id="UP000002549"/>
    </source>
</evidence>
<proteinExistence type="predicted"/>
<accession>Q6UYL1</accession>
<evidence type="ECO:0000256" key="1">
    <source>
        <dbReference type="SAM" id="MobiDB-lite"/>
    </source>
</evidence>
<dbReference type="SUPFAM" id="SSF109709">
    <property type="entry name" value="KorB DNA-binding domain-like"/>
    <property type="match status" value="1"/>
</dbReference>
<dbReference type="KEGG" id="vg:2559607"/>
<dbReference type="Proteomes" id="UP000002549">
    <property type="component" value="Segment"/>
</dbReference>
<keyword evidence="3" id="KW-1185">Reference proteome</keyword>
<dbReference type="InterPro" id="IPR050336">
    <property type="entry name" value="Chromosome_partition/occlusion"/>
</dbReference>
<dbReference type="PANTHER" id="PTHR33375:SF1">
    <property type="entry name" value="CHROMOSOME-PARTITIONING PROTEIN PARB-RELATED"/>
    <property type="match status" value="1"/>
</dbReference>
<feature type="region of interest" description="Disordered" evidence="1">
    <location>
        <begin position="240"/>
        <end position="272"/>
    </location>
</feature>
<name>Q6UYL1_9CAUD</name>
<protein>
    <submittedName>
        <fullName evidence="2">Possible transcription regulator</fullName>
    </submittedName>
</protein>
<dbReference type="Gene3D" id="1.10.10.2830">
    <property type="match status" value="1"/>
</dbReference>